<gene>
    <name evidence="2" type="ORF">CLV43_109169</name>
</gene>
<comment type="caution">
    <text evidence="2">The sequence shown here is derived from an EMBL/GenBank/DDBJ whole genome shotgun (WGS) entry which is preliminary data.</text>
</comment>
<protein>
    <submittedName>
        <fullName evidence="2">Tetratricopeptide repeat protein</fullName>
    </submittedName>
</protein>
<name>A0A2T0SX27_9PSEU</name>
<proteinExistence type="predicted"/>
<sequence length="87" mass="9560">MDEADWGRRLALLWDSLDERAEDDFLAETAKLEQRPDDLDDAVRAFLALALTGVGREREGVAMALTALAPHLTRYNRSLAAYAGALG</sequence>
<dbReference type="Gene3D" id="1.25.40.10">
    <property type="entry name" value="Tetratricopeptide repeat domain"/>
    <property type="match status" value="1"/>
</dbReference>
<keyword evidence="3" id="KW-1185">Reference proteome</keyword>
<dbReference type="RefSeq" id="WP_106190911.1">
    <property type="nucleotide sequence ID" value="NZ_PVTF01000009.1"/>
</dbReference>
<reference evidence="2 3" key="1">
    <citation type="submission" date="2018-03" db="EMBL/GenBank/DDBJ databases">
        <title>Genomic Encyclopedia of Archaeal and Bacterial Type Strains, Phase II (KMG-II): from individual species to whole genera.</title>
        <authorList>
            <person name="Goeker M."/>
        </authorList>
    </citation>
    <scope>NUCLEOTIDE SEQUENCE [LARGE SCALE GENOMIC DNA]</scope>
    <source>
        <strain evidence="2 3">DSM 44720</strain>
    </source>
</reference>
<dbReference type="InterPro" id="IPR041656">
    <property type="entry name" value="TPR_5"/>
</dbReference>
<dbReference type="Pfam" id="PF12688">
    <property type="entry name" value="TPR_5"/>
    <property type="match status" value="1"/>
</dbReference>
<evidence type="ECO:0000313" key="2">
    <source>
        <dbReference type="EMBL" id="PRY37949.1"/>
    </source>
</evidence>
<organism evidence="2 3">
    <name type="scientific">Umezawaea tangerina</name>
    <dbReference type="NCBI Taxonomy" id="84725"/>
    <lineage>
        <taxon>Bacteria</taxon>
        <taxon>Bacillati</taxon>
        <taxon>Actinomycetota</taxon>
        <taxon>Actinomycetes</taxon>
        <taxon>Pseudonocardiales</taxon>
        <taxon>Pseudonocardiaceae</taxon>
        <taxon>Umezawaea</taxon>
    </lineage>
</organism>
<feature type="domain" description="Tetratrico peptide repeat group 5" evidence="1">
    <location>
        <begin position="28"/>
        <end position="86"/>
    </location>
</feature>
<dbReference type="EMBL" id="PVTF01000009">
    <property type="protein sequence ID" value="PRY37949.1"/>
    <property type="molecule type" value="Genomic_DNA"/>
</dbReference>
<dbReference type="OrthoDB" id="193829at2"/>
<evidence type="ECO:0000313" key="3">
    <source>
        <dbReference type="Proteomes" id="UP000239494"/>
    </source>
</evidence>
<accession>A0A2T0SX27</accession>
<dbReference type="InterPro" id="IPR011990">
    <property type="entry name" value="TPR-like_helical_dom_sf"/>
</dbReference>
<dbReference type="Proteomes" id="UP000239494">
    <property type="component" value="Unassembled WGS sequence"/>
</dbReference>
<evidence type="ECO:0000259" key="1">
    <source>
        <dbReference type="Pfam" id="PF12688"/>
    </source>
</evidence>
<dbReference type="AlphaFoldDB" id="A0A2T0SX27"/>